<organism evidence="7 8">
    <name type="scientific">Colocasia esculenta</name>
    <name type="common">Wild taro</name>
    <name type="synonym">Arum esculentum</name>
    <dbReference type="NCBI Taxonomy" id="4460"/>
    <lineage>
        <taxon>Eukaryota</taxon>
        <taxon>Viridiplantae</taxon>
        <taxon>Streptophyta</taxon>
        <taxon>Embryophyta</taxon>
        <taxon>Tracheophyta</taxon>
        <taxon>Spermatophyta</taxon>
        <taxon>Magnoliopsida</taxon>
        <taxon>Liliopsida</taxon>
        <taxon>Araceae</taxon>
        <taxon>Aroideae</taxon>
        <taxon>Colocasieae</taxon>
        <taxon>Colocasia</taxon>
    </lineage>
</organism>
<sequence length="452" mass="49170">MALPRWYIYKNGQKSQVLRAFPPQHLLLLHALGSLFPSSHTPKGTKRALQTQGYMAKEEDVKKIELKVSVNCCDGCRKKVLKALSVKGVLKAAIHPTLPKVTVLGNADHRTLVKRLARRGKTAELWPAEPAKQDKGENKSESVEKEAVAAICNEICGKEVRDSGDGAKPKPEDNKEGGNPANGDCDKGEKKGAPKDAEICNGGAGNGSPTEDFAKNTNPTCAAATMPTAVTAPPPGLDYGVVNPPRTVVLGHGDARVPYGSVYHTMQPYPVPAVTNYYATNAYAARDQHYTSPPAYNYHHQVKVPPMSLPSQLGDYFSDENAVGKSAKPRMVDRIRRLSTREDSRPHLKVESDVPHQVLAARQARLQFLSARPRTRMRPTWLPELSEESMRLTKQCFMRLGPLYSSDSSSLVTPSNKSLQLSTSGYQSSGHADLELGVLACPVTVLTGSTDE</sequence>
<keyword evidence="3" id="KW-0449">Lipoprotein</keyword>
<keyword evidence="1" id="KW-0488">Methylation</keyword>
<proteinExistence type="inferred from homology"/>
<protein>
    <recommendedName>
        <fullName evidence="6">HMA domain-containing protein</fullName>
    </recommendedName>
</protein>
<keyword evidence="3" id="KW-0636">Prenylation</keyword>
<dbReference type="InterPro" id="IPR036163">
    <property type="entry name" value="HMA_dom_sf"/>
</dbReference>
<feature type="compositionally biased region" description="Basic and acidic residues" evidence="5">
    <location>
        <begin position="184"/>
        <end position="198"/>
    </location>
</feature>
<dbReference type="PROSITE" id="PS50846">
    <property type="entry name" value="HMA_2"/>
    <property type="match status" value="1"/>
</dbReference>
<dbReference type="PANTHER" id="PTHR45868">
    <property type="entry name" value="HEAVY METAL-ASSOCIATED ISOPRENYLATED PLANT PROTEIN 33-RELATED"/>
    <property type="match status" value="1"/>
</dbReference>
<dbReference type="GO" id="GO:0046872">
    <property type="term" value="F:metal ion binding"/>
    <property type="evidence" value="ECO:0007669"/>
    <property type="project" value="UniProtKB-KW"/>
</dbReference>
<dbReference type="CDD" id="cd00371">
    <property type="entry name" value="HMA"/>
    <property type="match status" value="1"/>
</dbReference>
<keyword evidence="8" id="KW-1185">Reference proteome</keyword>
<comment type="caution">
    <text evidence="7">The sequence shown here is derived from an EMBL/GenBank/DDBJ whole genome shotgun (WGS) entry which is preliminary data.</text>
</comment>
<dbReference type="AlphaFoldDB" id="A0A843U8N0"/>
<evidence type="ECO:0000256" key="2">
    <source>
        <dbReference type="ARBA" id="ARBA00022723"/>
    </source>
</evidence>
<dbReference type="PANTHER" id="PTHR45868:SF14">
    <property type="entry name" value="OS08G0205500 PROTEIN"/>
    <property type="match status" value="1"/>
</dbReference>
<evidence type="ECO:0000313" key="8">
    <source>
        <dbReference type="Proteomes" id="UP000652761"/>
    </source>
</evidence>
<evidence type="ECO:0000313" key="7">
    <source>
        <dbReference type="EMBL" id="MQL79958.1"/>
    </source>
</evidence>
<name>A0A843U8N0_COLES</name>
<dbReference type="Proteomes" id="UP000652761">
    <property type="component" value="Unassembled WGS sequence"/>
</dbReference>
<evidence type="ECO:0000256" key="4">
    <source>
        <dbReference type="ARBA" id="ARBA00024045"/>
    </source>
</evidence>
<feature type="domain" description="HMA" evidence="6">
    <location>
        <begin position="61"/>
        <end position="124"/>
    </location>
</feature>
<dbReference type="SUPFAM" id="SSF55008">
    <property type="entry name" value="HMA, heavy metal-associated domain"/>
    <property type="match status" value="1"/>
</dbReference>
<gene>
    <name evidence="7" type="ORF">Taro_012381</name>
</gene>
<feature type="compositionally biased region" description="Basic and acidic residues" evidence="5">
    <location>
        <begin position="161"/>
        <end position="176"/>
    </location>
</feature>
<dbReference type="InterPro" id="IPR006121">
    <property type="entry name" value="HMA_dom"/>
</dbReference>
<keyword evidence="2" id="KW-0479">Metal-binding</keyword>
<accession>A0A843U8N0</accession>
<evidence type="ECO:0000259" key="6">
    <source>
        <dbReference type="PROSITE" id="PS50846"/>
    </source>
</evidence>
<dbReference type="Gene3D" id="3.30.70.100">
    <property type="match status" value="1"/>
</dbReference>
<evidence type="ECO:0000256" key="3">
    <source>
        <dbReference type="ARBA" id="ARBA00023289"/>
    </source>
</evidence>
<feature type="region of interest" description="Disordered" evidence="5">
    <location>
        <begin position="161"/>
        <end position="219"/>
    </location>
</feature>
<evidence type="ECO:0000256" key="5">
    <source>
        <dbReference type="SAM" id="MobiDB-lite"/>
    </source>
</evidence>
<dbReference type="OrthoDB" id="689350at2759"/>
<dbReference type="EMBL" id="NMUH01000484">
    <property type="protein sequence ID" value="MQL79958.1"/>
    <property type="molecule type" value="Genomic_DNA"/>
</dbReference>
<reference evidence="7" key="1">
    <citation type="submission" date="2017-07" db="EMBL/GenBank/DDBJ databases">
        <title>Taro Niue Genome Assembly and Annotation.</title>
        <authorList>
            <person name="Atibalentja N."/>
            <person name="Keating K."/>
            <person name="Fields C.J."/>
        </authorList>
    </citation>
    <scope>NUCLEOTIDE SEQUENCE</scope>
    <source>
        <strain evidence="7">Niue_2</strain>
        <tissue evidence="7">Leaf</tissue>
    </source>
</reference>
<evidence type="ECO:0000256" key="1">
    <source>
        <dbReference type="ARBA" id="ARBA00022481"/>
    </source>
</evidence>
<comment type="similarity">
    <text evidence="4">Belongs to the HIPP family.</text>
</comment>